<evidence type="ECO:0000313" key="6">
    <source>
        <dbReference type="Proteomes" id="UP001527202"/>
    </source>
</evidence>
<dbReference type="Proteomes" id="UP001527202">
    <property type="component" value="Unassembled WGS sequence"/>
</dbReference>
<dbReference type="RefSeq" id="WP_042232586.1">
    <property type="nucleotide sequence ID" value="NZ_CP026520.1"/>
</dbReference>
<evidence type="ECO:0000313" key="4">
    <source>
        <dbReference type="EMBL" id="QAV20280.1"/>
    </source>
</evidence>
<dbReference type="AlphaFoldDB" id="A0A410X0Y1"/>
<dbReference type="GeneID" id="95377557"/>
<dbReference type="InterPro" id="IPR036582">
    <property type="entry name" value="Mao_N_sf"/>
</dbReference>
<sequence>MHMPSKKMIAAAAGVLMSVSFAAGVYADDWIQKVTAYVRSDFKVVVNGTPANLSSPVLIYDNNSYLPLKEIASRLNANVNWQDSNQTIYVNTRLYPQQPETGDVVYDEIILENPTAYIMKYLGGDYPVLVTLSKGMYYRQSDVQKMGMDTKGLRKAKEKYTGEIYINETELRKVWKENPILTYGEEMPPIIAGEKDDFKIRAIRGYVKDMSNYKIGDTYYFHNPIFIEKLEEANTYRYLLTENGQYYQVNLKLTEMQKDLYIVGSSSKQLLGKTAVDPY</sequence>
<feature type="chain" id="PRO_5038882379" evidence="1">
    <location>
        <begin position="23"/>
        <end position="279"/>
    </location>
</feature>
<dbReference type="KEGG" id="pchi:PC41400_22445"/>
<dbReference type="InterPro" id="IPR012854">
    <property type="entry name" value="Cu_amine_oxidase-like_N"/>
</dbReference>
<keyword evidence="6" id="KW-1185">Reference proteome</keyword>
<evidence type="ECO:0000256" key="1">
    <source>
        <dbReference type="SAM" id="SignalP"/>
    </source>
</evidence>
<evidence type="ECO:0000313" key="5">
    <source>
        <dbReference type="Proteomes" id="UP000288943"/>
    </source>
</evidence>
<accession>A0A410X0Y1</accession>
<dbReference type="Proteomes" id="UP000288943">
    <property type="component" value="Chromosome"/>
</dbReference>
<protein>
    <submittedName>
        <fullName evidence="3">Copper amine oxidase N-terminal domain-containing protein</fullName>
    </submittedName>
</protein>
<name>A0A410X0Y1_9BACL</name>
<evidence type="ECO:0000313" key="3">
    <source>
        <dbReference type="EMBL" id="MCY9597902.1"/>
    </source>
</evidence>
<keyword evidence="1" id="KW-0732">Signal</keyword>
<proteinExistence type="predicted"/>
<organism evidence="4 5">
    <name type="scientific">Paenibacillus chitinolyticus</name>
    <dbReference type="NCBI Taxonomy" id="79263"/>
    <lineage>
        <taxon>Bacteria</taxon>
        <taxon>Bacillati</taxon>
        <taxon>Bacillota</taxon>
        <taxon>Bacilli</taxon>
        <taxon>Bacillales</taxon>
        <taxon>Paenibacillaceae</taxon>
        <taxon>Paenibacillus</taxon>
    </lineage>
</organism>
<dbReference type="EMBL" id="CP026520">
    <property type="protein sequence ID" value="QAV20280.1"/>
    <property type="molecule type" value="Genomic_DNA"/>
</dbReference>
<gene>
    <name evidence="3" type="ORF">M5X16_19215</name>
    <name evidence="4" type="ORF">PC41400_22445</name>
</gene>
<feature type="signal peptide" evidence="1">
    <location>
        <begin position="1"/>
        <end position="22"/>
    </location>
</feature>
<dbReference type="Pfam" id="PF07833">
    <property type="entry name" value="Cu_amine_oxidN1"/>
    <property type="match status" value="1"/>
</dbReference>
<feature type="domain" description="Copper amine oxidase-like N-terminal" evidence="2">
    <location>
        <begin position="45"/>
        <end position="90"/>
    </location>
</feature>
<reference evidence="4 5" key="1">
    <citation type="submission" date="2018-01" db="EMBL/GenBank/DDBJ databases">
        <title>The whole genome sequencing and assembly of Paenibacillus chitinolyticus KCCM 41400 strain.</title>
        <authorList>
            <person name="Kim J.-Y."/>
            <person name="Park M.-K."/>
            <person name="Lee Y.-J."/>
            <person name="Yi H."/>
            <person name="Bahn Y.-S."/>
            <person name="Kim J.F."/>
            <person name="Lee D.-W."/>
        </authorList>
    </citation>
    <scope>NUCLEOTIDE SEQUENCE [LARGE SCALE GENOMIC DNA]</scope>
    <source>
        <strain evidence="4 5">KCCM 41400</strain>
    </source>
</reference>
<dbReference type="OrthoDB" id="2664348at2"/>
<reference evidence="3 6" key="2">
    <citation type="submission" date="2022-05" db="EMBL/GenBank/DDBJ databases">
        <title>Genome Sequencing of Bee-Associated Microbes.</title>
        <authorList>
            <person name="Dunlap C."/>
        </authorList>
    </citation>
    <scope>NUCLEOTIDE SEQUENCE [LARGE SCALE GENOMIC DNA]</scope>
    <source>
        <strain evidence="3 6">NRRL B-23120</strain>
    </source>
</reference>
<dbReference type="SUPFAM" id="SSF55383">
    <property type="entry name" value="Copper amine oxidase, domain N"/>
    <property type="match status" value="1"/>
</dbReference>
<dbReference type="EMBL" id="JAMDMJ010000025">
    <property type="protein sequence ID" value="MCY9597902.1"/>
    <property type="molecule type" value="Genomic_DNA"/>
</dbReference>
<evidence type="ECO:0000259" key="2">
    <source>
        <dbReference type="Pfam" id="PF07833"/>
    </source>
</evidence>